<feature type="transmembrane region" description="Helical" evidence="9">
    <location>
        <begin position="431"/>
        <end position="452"/>
    </location>
</feature>
<dbReference type="eggNOG" id="COG2814">
    <property type="taxonomic scope" value="Bacteria"/>
</dbReference>
<evidence type="ECO:0000256" key="4">
    <source>
        <dbReference type="ARBA" id="ARBA00022475"/>
    </source>
</evidence>
<feature type="transmembrane region" description="Helical" evidence="9">
    <location>
        <begin position="218"/>
        <end position="237"/>
    </location>
</feature>
<feature type="transmembrane region" description="Helical" evidence="9">
    <location>
        <begin position="39"/>
        <end position="61"/>
    </location>
</feature>
<comment type="similarity">
    <text evidence="2">Belongs to the major facilitator superfamily. EmrB family.</text>
</comment>
<dbReference type="PROSITE" id="PS50850">
    <property type="entry name" value="MFS"/>
    <property type="match status" value="1"/>
</dbReference>
<keyword evidence="12" id="KW-1185">Reference proteome</keyword>
<keyword evidence="4" id="KW-1003">Cell membrane</keyword>
<feature type="compositionally biased region" description="Low complexity" evidence="8">
    <location>
        <begin position="483"/>
        <end position="492"/>
    </location>
</feature>
<dbReference type="Pfam" id="PF07690">
    <property type="entry name" value="MFS_1"/>
    <property type="match status" value="1"/>
</dbReference>
<comment type="subcellular location">
    <subcellularLocation>
        <location evidence="1">Cell membrane</location>
        <topology evidence="1">Multi-pass membrane protein</topology>
    </subcellularLocation>
</comment>
<feature type="transmembrane region" description="Helical" evidence="9">
    <location>
        <begin position="390"/>
        <end position="411"/>
    </location>
</feature>
<sequence>MVVAILLVSTFVAILNETTVGVALPAIMDEFGVSAATGQWLLTAFLLTMSIIIPTTGWILGRLGTRGGYLLAMGLFSVGTLAAAFAPSFAILLAARVVQASGTAILFPLLMTTVMTLVPPMTRGRVMGNVSLVISAAPALGPTMSGAVIGAFGWRWVFGVILPIALVAFALGAVYVRNTAERTHSPLDILSVLLAVGAFGGLVYGMSSLGEGEAIGIFPAWVPVVVGALFLAAFIARQIQLQKDDRALLDLRVFRSRGFSVALGILATGMIALFGVIILLPLFLQDVLGLDPLHTGLTMLPGALIMGLLSPTVGRLYDKVGPRPLVVPGLVLVAAGLTMLAFVDAGSSSWRVLAAHVVMSLGLAFVFTPLFTTALSSVRPSLVAHGSATIGTVQQLAGAAGTAVFVAIMSARSSTLVAEGVGETAALAGGVRASFTVGAVVAVVALVAAVLLRRPDEDASTEDREDASGADADDAGRPDDTSAAGPAAAPRASVDGDTGADERTIA</sequence>
<feature type="transmembrane region" description="Helical" evidence="9">
    <location>
        <begin position="355"/>
        <end position="378"/>
    </location>
</feature>
<feature type="transmembrane region" description="Helical" evidence="9">
    <location>
        <begin position="100"/>
        <end position="118"/>
    </location>
</feature>
<organism evidence="11 12">
    <name type="scientific">Paraoerskovia marina</name>
    <dbReference type="NCBI Taxonomy" id="545619"/>
    <lineage>
        <taxon>Bacteria</taxon>
        <taxon>Bacillati</taxon>
        <taxon>Actinomycetota</taxon>
        <taxon>Actinomycetes</taxon>
        <taxon>Micrococcales</taxon>
        <taxon>Cellulomonadaceae</taxon>
        <taxon>Paraoerskovia</taxon>
    </lineage>
</organism>
<dbReference type="GO" id="GO:0005886">
    <property type="term" value="C:plasma membrane"/>
    <property type="evidence" value="ECO:0007669"/>
    <property type="project" value="UniProtKB-SubCell"/>
</dbReference>
<dbReference type="CDD" id="cd17503">
    <property type="entry name" value="MFS_LmrB_MDR_like"/>
    <property type="match status" value="1"/>
</dbReference>
<keyword evidence="5 9" id="KW-0812">Transmembrane</keyword>
<dbReference type="SUPFAM" id="SSF103473">
    <property type="entry name" value="MFS general substrate transporter"/>
    <property type="match status" value="1"/>
</dbReference>
<feature type="transmembrane region" description="Helical" evidence="9">
    <location>
        <begin position="258"/>
        <end position="284"/>
    </location>
</feature>
<name>A0A1H1N3M7_9CELL</name>
<dbReference type="Proteomes" id="UP000185663">
    <property type="component" value="Chromosome I"/>
</dbReference>
<proteinExistence type="inferred from homology"/>
<evidence type="ECO:0000256" key="3">
    <source>
        <dbReference type="ARBA" id="ARBA00022448"/>
    </source>
</evidence>
<feature type="transmembrane region" description="Helical" evidence="9">
    <location>
        <begin position="296"/>
        <end position="313"/>
    </location>
</feature>
<reference evidence="12" key="1">
    <citation type="submission" date="2016-10" db="EMBL/GenBank/DDBJ databases">
        <authorList>
            <person name="Varghese N."/>
            <person name="Submissions S."/>
        </authorList>
    </citation>
    <scope>NUCLEOTIDE SEQUENCE [LARGE SCALE GENOMIC DNA]</scope>
    <source>
        <strain evidence="12">DSM 22126</strain>
    </source>
</reference>
<dbReference type="PRINTS" id="PR01036">
    <property type="entry name" value="TCRTETB"/>
</dbReference>
<gene>
    <name evidence="11" type="ORF">SAMN04489860_0421</name>
</gene>
<dbReference type="AlphaFoldDB" id="A0A1H1N3M7"/>
<feature type="domain" description="Major facilitator superfamily (MFS) profile" evidence="10">
    <location>
        <begin position="2"/>
        <end position="457"/>
    </location>
</feature>
<feature type="transmembrane region" description="Helical" evidence="9">
    <location>
        <begin position="325"/>
        <end position="343"/>
    </location>
</feature>
<evidence type="ECO:0000313" key="11">
    <source>
        <dbReference type="EMBL" id="SDR93488.1"/>
    </source>
</evidence>
<keyword evidence="3" id="KW-0813">Transport</keyword>
<evidence type="ECO:0000256" key="6">
    <source>
        <dbReference type="ARBA" id="ARBA00022989"/>
    </source>
</evidence>
<evidence type="ECO:0000256" key="2">
    <source>
        <dbReference type="ARBA" id="ARBA00008537"/>
    </source>
</evidence>
<dbReference type="InterPro" id="IPR011701">
    <property type="entry name" value="MFS"/>
</dbReference>
<keyword evidence="6 9" id="KW-1133">Transmembrane helix</keyword>
<evidence type="ECO:0000256" key="8">
    <source>
        <dbReference type="SAM" id="MobiDB-lite"/>
    </source>
</evidence>
<accession>A0A1H1N3M7</accession>
<feature type="transmembrane region" description="Helical" evidence="9">
    <location>
        <begin position="156"/>
        <end position="175"/>
    </location>
</feature>
<dbReference type="InterPro" id="IPR020846">
    <property type="entry name" value="MFS_dom"/>
</dbReference>
<evidence type="ECO:0000256" key="1">
    <source>
        <dbReference type="ARBA" id="ARBA00004651"/>
    </source>
</evidence>
<dbReference type="EMBL" id="LT629776">
    <property type="protein sequence ID" value="SDR93488.1"/>
    <property type="molecule type" value="Genomic_DNA"/>
</dbReference>
<dbReference type="InterPro" id="IPR036259">
    <property type="entry name" value="MFS_trans_sf"/>
</dbReference>
<feature type="transmembrane region" description="Helical" evidence="9">
    <location>
        <begin position="187"/>
        <end position="206"/>
    </location>
</feature>
<dbReference type="PANTHER" id="PTHR42718:SF9">
    <property type="entry name" value="MAJOR FACILITATOR SUPERFAMILY MULTIDRUG TRANSPORTER MFSC"/>
    <property type="match status" value="1"/>
</dbReference>
<feature type="region of interest" description="Disordered" evidence="8">
    <location>
        <begin position="457"/>
        <end position="506"/>
    </location>
</feature>
<dbReference type="GO" id="GO:0022857">
    <property type="term" value="F:transmembrane transporter activity"/>
    <property type="evidence" value="ECO:0007669"/>
    <property type="project" value="InterPro"/>
</dbReference>
<dbReference type="PANTHER" id="PTHR42718">
    <property type="entry name" value="MAJOR FACILITATOR SUPERFAMILY MULTIDRUG TRANSPORTER MFSC"/>
    <property type="match status" value="1"/>
</dbReference>
<evidence type="ECO:0000256" key="9">
    <source>
        <dbReference type="SAM" id="Phobius"/>
    </source>
</evidence>
<dbReference type="InterPro" id="IPR004638">
    <property type="entry name" value="EmrB-like"/>
</dbReference>
<evidence type="ECO:0000313" key="12">
    <source>
        <dbReference type="Proteomes" id="UP000185663"/>
    </source>
</evidence>
<feature type="transmembrane region" description="Helical" evidence="9">
    <location>
        <begin position="68"/>
        <end position="94"/>
    </location>
</feature>
<keyword evidence="7 9" id="KW-0472">Membrane</keyword>
<dbReference type="STRING" id="545619.SAMN04489860_0421"/>
<dbReference type="NCBIfam" id="TIGR00711">
    <property type="entry name" value="efflux_EmrB"/>
    <property type="match status" value="1"/>
</dbReference>
<dbReference type="Gene3D" id="1.20.1250.20">
    <property type="entry name" value="MFS general substrate transporter like domains"/>
    <property type="match status" value="1"/>
</dbReference>
<evidence type="ECO:0000256" key="7">
    <source>
        <dbReference type="ARBA" id="ARBA00023136"/>
    </source>
</evidence>
<dbReference type="Gene3D" id="1.20.1720.10">
    <property type="entry name" value="Multidrug resistance protein D"/>
    <property type="match status" value="1"/>
</dbReference>
<evidence type="ECO:0000259" key="10">
    <source>
        <dbReference type="PROSITE" id="PS50850"/>
    </source>
</evidence>
<feature type="transmembrane region" description="Helical" evidence="9">
    <location>
        <begin position="130"/>
        <end position="150"/>
    </location>
</feature>
<evidence type="ECO:0000256" key="5">
    <source>
        <dbReference type="ARBA" id="ARBA00022692"/>
    </source>
</evidence>
<protein>
    <submittedName>
        <fullName evidence="11">MFS transporter, DHA2 family, lincomycin resistance protein</fullName>
    </submittedName>
</protein>